<dbReference type="UniPathway" id="UPA00077">
    <property type="reaction ID" value="UER00155"/>
</dbReference>
<evidence type="ECO:0000256" key="5">
    <source>
        <dbReference type="ARBA" id="ARBA00022741"/>
    </source>
</evidence>
<keyword evidence="5" id="KW-0547">Nucleotide-binding</keyword>
<dbReference type="GO" id="GO:0016301">
    <property type="term" value="F:kinase activity"/>
    <property type="evidence" value="ECO:0007669"/>
    <property type="project" value="UniProtKB-KW"/>
</dbReference>
<dbReference type="RefSeq" id="WP_021012236.1">
    <property type="nucleotide sequence ID" value="NC_022198.1"/>
</dbReference>
<keyword evidence="11" id="KW-1185">Reference proteome</keyword>
<dbReference type="PANTHER" id="PTHR43071:SF1">
    <property type="entry name" value="2-AMINO-4-HYDROXY-6-HYDROXYMETHYLDIHYDROPTERIDINE PYROPHOSPHOKINASE"/>
    <property type="match status" value="1"/>
</dbReference>
<dbReference type="Gene3D" id="3.30.70.560">
    <property type="entry name" value="7,8-Dihydro-6-hydroxymethylpterin-pyrophosphokinase HPPK"/>
    <property type="match status" value="1"/>
</dbReference>
<protein>
    <recommendedName>
        <fullName evidence="3">2-amino-4-hydroxy-6-hydroxymethyldihydropteridine diphosphokinase</fullName>
        <ecNumber evidence="3">2.7.6.3</ecNumber>
    </recommendedName>
</protein>
<dbReference type="eggNOG" id="COG0801">
    <property type="taxonomic scope" value="Bacteria"/>
</dbReference>
<comment type="catalytic activity">
    <reaction evidence="1">
        <text>6-hydroxymethyl-7,8-dihydropterin + ATP = (7,8-dihydropterin-6-yl)methyl diphosphate + AMP + H(+)</text>
        <dbReference type="Rhea" id="RHEA:11412"/>
        <dbReference type="ChEBI" id="CHEBI:15378"/>
        <dbReference type="ChEBI" id="CHEBI:30616"/>
        <dbReference type="ChEBI" id="CHEBI:44841"/>
        <dbReference type="ChEBI" id="CHEBI:72950"/>
        <dbReference type="ChEBI" id="CHEBI:456215"/>
        <dbReference type="EC" id="2.7.6.3"/>
    </reaction>
</comment>
<dbReference type="Pfam" id="PF01288">
    <property type="entry name" value="HPPK"/>
    <property type="match status" value="1"/>
</dbReference>
<dbReference type="PROSITE" id="PS00794">
    <property type="entry name" value="HPPK"/>
    <property type="match status" value="1"/>
</dbReference>
<dbReference type="NCBIfam" id="TIGR01498">
    <property type="entry name" value="folK"/>
    <property type="match status" value="1"/>
</dbReference>
<dbReference type="InterPro" id="IPR035907">
    <property type="entry name" value="Hppk_sf"/>
</dbReference>
<proteinExistence type="predicted"/>
<evidence type="ECO:0000256" key="6">
    <source>
        <dbReference type="ARBA" id="ARBA00022777"/>
    </source>
</evidence>
<evidence type="ECO:0000313" key="10">
    <source>
        <dbReference type="EMBL" id="AGU15841.1"/>
    </source>
</evidence>
<dbReference type="GO" id="GO:0003848">
    <property type="term" value="F:2-amino-4-hydroxy-6-hydroxymethyldihydropteridine diphosphokinase activity"/>
    <property type="evidence" value="ECO:0007669"/>
    <property type="project" value="UniProtKB-EC"/>
</dbReference>
<organism evidence="10 11">
    <name type="scientific">Corynebacterium argentoratense DSM 44202</name>
    <dbReference type="NCBI Taxonomy" id="1348662"/>
    <lineage>
        <taxon>Bacteria</taxon>
        <taxon>Bacillati</taxon>
        <taxon>Actinomycetota</taxon>
        <taxon>Actinomycetes</taxon>
        <taxon>Mycobacteriales</taxon>
        <taxon>Corynebacteriaceae</taxon>
        <taxon>Corynebacterium</taxon>
    </lineage>
</organism>
<dbReference type="AlphaFoldDB" id="U3GZC0"/>
<dbReference type="GO" id="GO:0046656">
    <property type="term" value="P:folic acid biosynthetic process"/>
    <property type="evidence" value="ECO:0007669"/>
    <property type="project" value="UniProtKB-KW"/>
</dbReference>
<evidence type="ECO:0000256" key="3">
    <source>
        <dbReference type="ARBA" id="ARBA00013253"/>
    </source>
</evidence>
<accession>U3GZC0</accession>
<reference evidence="10 11" key="1">
    <citation type="journal article" date="2013" name="Genome Announc.">
        <title>Whole-Genome Sequence of the Clinical Strain Corynebacterium argentoratense DSM 44202, Isolated from a Human Throat Specimen.</title>
        <authorList>
            <person name="Bomholt C."/>
            <person name="Glaub A."/>
            <person name="Gravermann K."/>
            <person name="Albersmeier A."/>
            <person name="Brinkrolf K."/>
            <person name="Ruckert C."/>
            <person name="Tauch A."/>
        </authorList>
    </citation>
    <scope>NUCLEOTIDE SEQUENCE [LARGE SCALE GENOMIC DNA]</scope>
    <source>
        <strain evidence="10">DSM 44202</strain>
    </source>
</reference>
<keyword evidence="7" id="KW-0067">ATP-binding</keyword>
<evidence type="ECO:0000256" key="2">
    <source>
        <dbReference type="ARBA" id="ARBA00005051"/>
    </source>
</evidence>
<dbReference type="EC" id="2.7.6.3" evidence="3"/>
<dbReference type="STRING" id="1348662.CARG_08710"/>
<gene>
    <name evidence="10" type="ORF">CARG_08710</name>
</gene>
<dbReference type="Proteomes" id="UP000016943">
    <property type="component" value="Chromosome"/>
</dbReference>
<dbReference type="GO" id="GO:0005524">
    <property type="term" value="F:ATP binding"/>
    <property type="evidence" value="ECO:0007669"/>
    <property type="project" value="UniProtKB-KW"/>
</dbReference>
<dbReference type="OrthoDB" id="9808041at2"/>
<dbReference type="PANTHER" id="PTHR43071">
    <property type="entry name" value="2-AMINO-4-HYDROXY-6-HYDROXYMETHYLDIHYDROPTERIDINE PYROPHOSPHOKINASE"/>
    <property type="match status" value="1"/>
</dbReference>
<dbReference type="GO" id="GO:0046654">
    <property type="term" value="P:tetrahydrofolate biosynthetic process"/>
    <property type="evidence" value="ECO:0007669"/>
    <property type="project" value="UniProtKB-UniPathway"/>
</dbReference>
<dbReference type="GeneID" id="78250479"/>
<dbReference type="CDD" id="cd00483">
    <property type="entry name" value="HPPK"/>
    <property type="match status" value="1"/>
</dbReference>
<sequence>MSATAVLSIGANIGDADTCVRRLRGVINNFRDSGAEVRCSGVYVTPPWGGVEQEDFYNATLRVTWPQQTTSAQWAEGLLRQCQQLEAEADRVREVRWGPRTLDVDIVDIEGYASDDPRLSVPHPRAHLRAFVLVPWLEIEPTATLGGHSITELLEVLPPAELNAITRMEGVTL</sequence>
<dbReference type="PATRIC" id="fig|1348662.3.peg.1717"/>
<keyword evidence="8" id="KW-0289">Folate biosynthesis</keyword>
<feature type="domain" description="7,8-dihydro-6-hydroxymethylpterin-pyrophosphokinase" evidence="9">
    <location>
        <begin position="96"/>
        <end position="107"/>
    </location>
</feature>
<dbReference type="EMBL" id="CP006365">
    <property type="protein sequence ID" value="AGU15841.1"/>
    <property type="molecule type" value="Genomic_DNA"/>
</dbReference>
<dbReference type="HOGENOM" id="CLU_097916_0_0_11"/>
<comment type="pathway">
    <text evidence="2">Cofactor biosynthesis; tetrahydrofolate biosynthesis; 2-amino-4-hydroxy-6-hydroxymethyl-7,8-dihydropteridine diphosphate from 7,8-dihydroneopterin triphosphate: step 4/4.</text>
</comment>
<dbReference type="SUPFAM" id="SSF55083">
    <property type="entry name" value="6-hydroxymethyl-7,8-dihydropterin pyrophosphokinase, HPPK"/>
    <property type="match status" value="1"/>
</dbReference>
<evidence type="ECO:0000256" key="4">
    <source>
        <dbReference type="ARBA" id="ARBA00022679"/>
    </source>
</evidence>
<dbReference type="InterPro" id="IPR000550">
    <property type="entry name" value="Hppk"/>
</dbReference>
<dbReference type="KEGG" id="caz:CARG_08710"/>
<name>U3GZC0_9CORY</name>
<evidence type="ECO:0000256" key="7">
    <source>
        <dbReference type="ARBA" id="ARBA00022840"/>
    </source>
</evidence>
<keyword evidence="6" id="KW-0418">Kinase</keyword>
<evidence type="ECO:0000313" key="11">
    <source>
        <dbReference type="Proteomes" id="UP000016943"/>
    </source>
</evidence>
<evidence type="ECO:0000256" key="1">
    <source>
        <dbReference type="ARBA" id="ARBA00000198"/>
    </source>
</evidence>
<evidence type="ECO:0000259" key="9">
    <source>
        <dbReference type="PROSITE" id="PS00794"/>
    </source>
</evidence>
<evidence type="ECO:0000256" key="8">
    <source>
        <dbReference type="ARBA" id="ARBA00022909"/>
    </source>
</evidence>
<keyword evidence="4" id="KW-0808">Transferase</keyword>